<dbReference type="SFLD" id="SFLDG01202">
    <property type="entry name" value="SUF2.2"/>
    <property type="match status" value="1"/>
</dbReference>
<reference evidence="2" key="1">
    <citation type="submission" date="2020-12" db="EMBL/GenBank/DDBJ databases">
        <authorList>
            <person name="Iha C."/>
        </authorList>
    </citation>
    <scope>NUCLEOTIDE SEQUENCE</scope>
</reference>
<sequence>MKPVAAHSRAARAPLATLAGRLVGPEALPRGPGQAMIAGRDWDRPRLGRTVRGVATRRATATEGSTTKEGEYNGPEPKRFAIAEGNRVAVLTAAVTTIMRFGSGALTKGYKASIDKTPEGFSGYAFVSGNGRQVNESSKVAEFPRPNQPLEIYEFEGCPFCRKAREAVSILDLDVLFYPCPKGGTTYRPKAVELGGKAQFPYLVDPNTGVSMYESDDIIKYLFDTYGDGEVPFLLSPSFLTAVSCGLAMLPRAGKGTTFAGGKAAVKPIVYWGYEGSPFCKIVRETLVELEIPHLQKSCARGSPKRQELYKYMGLFQVPFIEDPNTGVSMFESAEIIKYLRETYGAQA</sequence>
<dbReference type="InterPro" id="IPR004045">
    <property type="entry name" value="Glutathione_S-Trfase_N"/>
</dbReference>
<organism evidence="2 3">
    <name type="scientific">Ostreobium quekettii</name>
    <dbReference type="NCBI Taxonomy" id="121088"/>
    <lineage>
        <taxon>Eukaryota</taxon>
        <taxon>Viridiplantae</taxon>
        <taxon>Chlorophyta</taxon>
        <taxon>core chlorophytes</taxon>
        <taxon>Ulvophyceae</taxon>
        <taxon>TCBD clade</taxon>
        <taxon>Bryopsidales</taxon>
        <taxon>Ostreobineae</taxon>
        <taxon>Ostreobiaceae</taxon>
        <taxon>Ostreobium</taxon>
    </lineage>
</organism>
<evidence type="ECO:0000313" key="2">
    <source>
        <dbReference type="EMBL" id="CAD7699431.1"/>
    </source>
</evidence>
<dbReference type="GO" id="GO:0009507">
    <property type="term" value="C:chloroplast"/>
    <property type="evidence" value="ECO:0007669"/>
    <property type="project" value="TreeGrafter"/>
</dbReference>
<evidence type="ECO:0000259" key="1">
    <source>
        <dbReference type="PROSITE" id="PS50404"/>
    </source>
</evidence>
<dbReference type="EMBL" id="CAJHUC010001017">
    <property type="protein sequence ID" value="CAD7699431.1"/>
    <property type="molecule type" value="Genomic_DNA"/>
</dbReference>
<feature type="domain" description="GST N-terminal" evidence="1">
    <location>
        <begin position="267"/>
        <end position="348"/>
    </location>
</feature>
<protein>
    <recommendedName>
        <fullName evidence="1">GST N-terminal domain-containing protein</fullName>
    </recommendedName>
</protein>
<dbReference type="Gene3D" id="3.40.30.10">
    <property type="entry name" value="Glutaredoxin"/>
    <property type="match status" value="2"/>
</dbReference>
<dbReference type="InterPro" id="IPR036249">
    <property type="entry name" value="Thioredoxin-like_sf"/>
</dbReference>
<dbReference type="FunFam" id="3.40.30.10:FF:000120">
    <property type="entry name" value="Thioredoxin family protein"/>
    <property type="match status" value="1"/>
</dbReference>
<dbReference type="PROSITE" id="PS51354">
    <property type="entry name" value="GLUTAREDOXIN_2"/>
    <property type="match status" value="1"/>
</dbReference>
<keyword evidence="3" id="KW-1185">Reference proteome</keyword>
<dbReference type="PROSITE" id="PS50404">
    <property type="entry name" value="GST_NTER"/>
    <property type="match status" value="1"/>
</dbReference>
<dbReference type="CDD" id="cd03041">
    <property type="entry name" value="GST_N_2GST_N"/>
    <property type="match status" value="2"/>
</dbReference>
<accession>A0A8S1J036</accession>
<dbReference type="OrthoDB" id="422574at2759"/>
<evidence type="ECO:0000313" key="3">
    <source>
        <dbReference type="Proteomes" id="UP000708148"/>
    </source>
</evidence>
<dbReference type="AlphaFoldDB" id="A0A8S1J036"/>
<dbReference type="InterPro" id="IPR011767">
    <property type="entry name" value="GLR_AS"/>
</dbReference>
<name>A0A8S1J036_9CHLO</name>
<dbReference type="SUPFAM" id="SSF52833">
    <property type="entry name" value="Thioredoxin-like"/>
    <property type="match status" value="2"/>
</dbReference>
<gene>
    <name evidence="2" type="ORF">OSTQU699_LOCUS4790</name>
</gene>
<dbReference type="FunFam" id="3.40.30.10:FF:000138">
    <property type="entry name" value="Thioredoxin family protein"/>
    <property type="match status" value="1"/>
</dbReference>
<dbReference type="PANTHER" id="PTHR45288">
    <property type="entry name" value="THIOREDOXIN FAMILY PROTEIN"/>
    <property type="match status" value="1"/>
</dbReference>
<dbReference type="SFLD" id="SFLDS00019">
    <property type="entry name" value="Glutathione_Transferase_(cytos"/>
    <property type="match status" value="1"/>
</dbReference>
<proteinExistence type="predicted"/>
<dbReference type="InterPro" id="IPR040079">
    <property type="entry name" value="Glutathione_S-Trfase"/>
</dbReference>
<dbReference type="Proteomes" id="UP000708148">
    <property type="component" value="Unassembled WGS sequence"/>
</dbReference>
<dbReference type="PANTHER" id="PTHR45288:SF1">
    <property type="entry name" value="THIOREDOXIN FAMILY PROTEIN"/>
    <property type="match status" value="1"/>
</dbReference>
<comment type="caution">
    <text evidence="2">The sequence shown here is derived from an EMBL/GenBank/DDBJ whole genome shotgun (WGS) entry which is preliminary data.</text>
</comment>
<dbReference type="SFLD" id="SFLDG01181">
    <property type="entry name" value="SUF2"/>
    <property type="match status" value="1"/>
</dbReference>
<dbReference type="Pfam" id="PF13417">
    <property type="entry name" value="GST_N_3"/>
    <property type="match status" value="2"/>
</dbReference>
<dbReference type="PROSITE" id="PS00195">
    <property type="entry name" value="GLUTAREDOXIN_1"/>
    <property type="match status" value="1"/>
</dbReference>